<accession>A0A4C1ZXQ5</accession>
<evidence type="ECO:0000313" key="3">
    <source>
        <dbReference type="Proteomes" id="UP000299102"/>
    </source>
</evidence>
<organism evidence="2 3">
    <name type="scientific">Eumeta variegata</name>
    <name type="common">Bagworm moth</name>
    <name type="synonym">Eumeta japonica</name>
    <dbReference type="NCBI Taxonomy" id="151549"/>
    <lineage>
        <taxon>Eukaryota</taxon>
        <taxon>Metazoa</taxon>
        <taxon>Ecdysozoa</taxon>
        <taxon>Arthropoda</taxon>
        <taxon>Hexapoda</taxon>
        <taxon>Insecta</taxon>
        <taxon>Pterygota</taxon>
        <taxon>Neoptera</taxon>
        <taxon>Endopterygota</taxon>
        <taxon>Lepidoptera</taxon>
        <taxon>Glossata</taxon>
        <taxon>Ditrysia</taxon>
        <taxon>Tineoidea</taxon>
        <taxon>Psychidae</taxon>
        <taxon>Oiketicinae</taxon>
        <taxon>Eumeta</taxon>
    </lineage>
</organism>
<evidence type="ECO:0000256" key="1">
    <source>
        <dbReference type="SAM" id="MobiDB-lite"/>
    </source>
</evidence>
<protein>
    <submittedName>
        <fullName evidence="2">Uncharacterized protein</fullName>
    </submittedName>
</protein>
<reference evidence="2 3" key="1">
    <citation type="journal article" date="2019" name="Commun. Biol.">
        <title>The bagworm genome reveals a unique fibroin gene that provides high tensile strength.</title>
        <authorList>
            <person name="Kono N."/>
            <person name="Nakamura H."/>
            <person name="Ohtoshi R."/>
            <person name="Tomita M."/>
            <person name="Numata K."/>
            <person name="Arakawa K."/>
        </authorList>
    </citation>
    <scope>NUCLEOTIDE SEQUENCE [LARGE SCALE GENOMIC DNA]</scope>
</reference>
<feature type="region of interest" description="Disordered" evidence="1">
    <location>
        <begin position="118"/>
        <end position="148"/>
    </location>
</feature>
<feature type="compositionally biased region" description="Basic and acidic residues" evidence="1">
    <location>
        <begin position="139"/>
        <end position="148"/>
    </location>
</feature>
<feature type="region of interest" description="Disordered" evidence="1">
    <location>
        <begin position="10"/>
        <end position="29"/>
    </location>
</feature>
<keyword evidence="3" id="KW-1185">Reference proteome</keyword>
<gene>
    <name evidence="2" type="ORF">EVAR_50989_1</name>
</gene>
<dbReference type="AlphaFoldDB" id="A0A4C1ZXQ5"/>
<evidence type="ECO:0000313" key="2">
    <source>
        <dbReference type="EMBL" id="GBP91814.1"/>
    </source>
</evidence>
<name>A0A4C1ZXQ5_EUMVA</name>
<comment type="caution">
    <text evidence="2">The sequence shown here is derived from an EMBL/GenBank/DDBJ whole genome shotgun (WGS) entry which is preliminary data.</text>
</comment>
<sequence length="148" mass="16604">MCTDHVRIANEPLPPGARRAVGRRPRAPARAPPRKALFLSSRFAIEHLSRRSAAQEKEKSKKNLYPSFYINLPFELVVNSRYDDVFQDLCIHIFDFKCKSAALVVAVAAEIGSKLTGCQSEPDSAKRMRPARRAAAAESPDRTCHRRT</sequence>
<dbReference type="EMBL" id="BGZK01002213">
    <property type="protein sequence ID" value="GBP91814.1"/>
    <property type="molecule type" value="Genomic_DNA"/>
</dbReference>
<dbReference type="Proteomes" id="UP000299102">
    <property type="component" value="Unassembled WGS sequence"/>
</dbReference>
<proteinExistence type="predicted"/>